<dbReference type="Gene3D" id="3.10.450.50">
    <property type="match status" value="1"/>
</dbReference>
<protein>
    <recommendedName>
        <fullName evidence="1">SnoaL-like domain-containing protein</fullName>
    </recommendedName>
</protein>
<evidence type="ECO:0000313" key="2">
    <source>
        <dbReference type="EMBL" id="BBZ29701.1"/>
    </source>
</evidence>
<dbReference type="RefSeq" id="WP_163740466.1">
    <property type="nucleotide sequence ID" value="NZ_AP022610.1"/>
</dbReference>
<gene>
    <name evidence="2" type="ORF">MMAD_39960</name>
</gene>
<organism evidence="2 3">
    <name type="scientific">Mycolicibacterium madagascariense</name>
    <dbReference type="NCBI Taxonomy" id="212765"/>
    <lineage>
        <taxon>Bacteria</taxon>
        <taxon>Bacillati</taxon>
        <taxon>Actinomycetota</taxon>
        <taxon>Actinomycetes</taxon>
        <taxon>Mycobacteriales</taxon>
        <taxon>Mycobacteriaceae</taxon>
        <taxon>Mycolicibacterium</taxon>
    </lineage>
</organism>
<name>A0A7I7XKF1_9MYCO</name>
<keyword evidence="3" id="KW-1185">Reference proteome</keyword>
<dbReference type="KEGG" id="mmag:MMAD_39960"/>
<sequence length="147" mass="16284">MVDSTREIENLIYTYAERIDAGDLDGVAALFAHGRIRGMEDGPPETVFTGAAGVRAMYDMAIHLYADGTPKTKHLTTNVRVDVDDAAGTASSTANYLVTQATPDLPLQVVVTGRYRDTFHRVDGSWWFDTRIMYVDQTGDTSHHLKF</sequence>
<dbReference type="InterPro" id="IPR037401">
    <property type="entry name" value="SnoaL-like"/>
</dbReference>
<evidence type="ECO:0000313" key="3">
    <source>
        <dbReference type="Proteomes" id="UP000466517"/>
    </source>
</evidence>
<dbReference type="EMBL" id="AP022610">
    <property type="protein sequence ID" value="BBZ29701.1"/>
    <property type="molecule type" value="Genomic_DNA"/>
</dbReference>
<proteinExistence type="predicted"/>
<dbReference type="SUPFAM" id="SSF54427">
    <property type="entry name" value="NTF2-like"/>
    <property type="match status" value="1"/>
</dbReference>
<dbReference type="InterPro" id="IPR032710">
    <property type="entry name" value="NTF2-like_dom_sf"/>
</dbReference>
<evidence type="ECO:0000259" key="1">
    <source>
        <dbReference type="Pfam" id="PF13577"/>
    </source>
</evidence>
<accession>A0A7I7XKF1</accession>
<feature type="domain" description="SnoaL-like" evidence="1">
    <location>
        <begin position="3"/>
        <end position="131"/>
    </location>
</feature>
<dbReference type="AlphaFoldDB" id="A0A7I7XKF1"/>
<reference evidence="2 3" key="1">
    <citation type="journal article" date="2019" name="Emerg. Microbes Infect.">
        <title>Comprehensive subspecies identification of 175 nontuberculous mycobacteria species based on 7547 genomic profiles.</title>
        <authorList>
            <person name="Matsumoto Y."/>
            <person name="Kinjo T."/>
            <person name="Motooka D."/>
            <person name="Nabeya D."/>
            <person name="Jung N."/>
            <person name="Uechi K."/>
            <person name="Horii T."/>
            <person name="Iida T."/>
            <person name="Fujita J."/>
            <person name="Nakamura S."/>
        </authorList>
    </citation>
    <scope>NUCLEOTIDE SEQUENCE [LARGE SCALE GENOMIC DNA]</scope>
    <source>
        <strain evidence="2 3">JCM 13574</strain>
    </source>
</reference>
<dbReference type="Pfam" id="PF13577">
    <property type="entry name" value="SnoaL_4"/>
    <property type="match status" value="1"/>
</dbReference>
<dbReference type="Proteomes" id="UP000466517">
    <property type="component" value="Chromosome"/>
</dbReference>